<organism evidence="2">
    <name type="scientific">Oikopleura dioica</name>
    <name type="common">Tunicate</name>
    <dbReference type="NCBI Taxonomy" id="34765"/>
    <lineage>
        <taxon>Eukaryota</taxon>
        <taxon>Metazoa</taxon>
        <taxon>Chordata</taxon>
        <taxon>Tunicata</taxon>
        <taxon>Appendicularia</taxon>
        <taxon>Copelata</taxon>
        <taxon>Oikopleuridae</taxon>
        <taxon>Oikopleura</taxon>
    </lineage>
</organism>
<reference evidence="2" key="1">
    <citation type="journal article" date="2010" name="Science">
        <title>Plasticity of animal genome architecture unmasked by rapid evolution of a pelagic tunicate.</title>
        <authorList>
            <person name="Denoeud F."/>
            <person name="Henriet S."/>
            <person name="Mungpakdee S."/>
            <person name="Aury J.M."/>
            <person name="Da Silva C."/>
            <person name="Brinkmann H."/>
            <person name="Mikhaleva J."/>
            <person name="Olsen L.C."/>
            <person name="Jubin C."/>
            <person name="Canestro C."/>
            <person name="Bouquet J.M."/>
            <person name="Danks G."/>
            <person name="Poulain J."/>
            <person name="Campsteijn C."/>
            <person name="Adamski M."/>
            <person name="Cross I."/>
            <person name="Yadetie F."/>
            <person name="Muffato M."/>
            <person name="Louis A."/>
            <person name="Butcher S."/>
            <person name="Tsagkogeorga G."/>
            <person name="Konrad A."/>
            <person name="Singh S."/>
            <person name="Jensen M.F."/>
            <person name="Cong E.H."/>
            <person name="Eikeseth-Otteraa H."/>
            <person name="Noel B."/>
            <person name="Anthouard V."/>
            <person name="Porcel B.M."/>
            <person name="Kachouri-Lafond R."/>
            <person name="Nishino A."/>
            <person name="Ugolini M."/>
            <person name="Chourrout P."/>
            <person name="Nishida H."/>
            <person name="Aasland R."/>
            <person name="Huzurbazar S."/>
            <person name="Westhof E."/>
            <person name="Delsuc F."/>
            <person name="Lehrach H."/>
            <person name="Reinhardt R."/>
            <person name="Weissenbach J."/>
            <person name="Roy S.W."/>
            <person name="Artiguenave F."/>
            <person name="Postlethwait J.H."/>
            <person name="Manak J.R."/>
            <person name="Thompson E.M."/>
            <person name="Jaillon O."/>
            <person name="Du Pasquier L."/>
            <person name="Boudinot P."/>
            <person name="Liberles D.A."/>
            <person name="Volff J.N."/>
            <person name="Philippe H."/>
            <person name="Lenhard B."/>
            <person name="Roest Crollius H."/>
            <person name="Wincker P."/>
            <person name="Chourrout D."/>
        </authorList>
    </citation>
    <scope>NUCLEOTIDE SEQUENCE [LARGE SCALE GENOMIC DNA]</scope>
</reference>
<evidence type="ECO:0000256" key="1">
    <source>
        <dbReference type="SAM" id="MobiDB-lite"/>
    </source>
</evidence>
<dbReference type="Proteomes" id="UP000011014">
    <property type="component" value="Unassembled WGS sequence"/>
</dbReference>
<feature type="region of interest" description="Disordered" evidence="1">
    <location>
        <begin position="1"/>
        <end position="48"/>
    </location>
</feature>
<dbReference type="EMBL" id="FN657475">
    <property type="protein sequence ID" value="CBY42753.1"/>
    <property type="molecule type" value="Genomic_DNA"/>
</dbReference>
<feature type="compositionally biased region" description="Basic and acidic residues" evidence="1">
    <location>
        <begin position="297"/>
        <end position="311"/>
    </location>
</feature>
<proteinExistence type="predicted"/>
<protein>
    <submittedName>
        <fullName evidence="2">Uncharacterized protein</fullName>
    </submittedName>
</protein>
<feature type="region of interest" description="Disordered" evidence="1">
    <location>
        <begin position="279"/>
        <end position="311"/>
    </location>
</feature>
<feature type="compositionally biased region" description="Polar residues" evidence="1">
    <location>
        <begin position="279"/>
        <end position="293"/>
    </location>
</feature>
<dbReference type="AlphaFoldDB" id="E4Z4X5"/>
<feature type="compositionally biased region" description="Basic and acidic residues" evidence="1">
    <location>
        <begin position="1"/>
        <end position="12"/>
    </location>
</feature>
<evidence type="ECO:0000313" key="2">
    <source>
        <dbReference type="EMBL" id="CBY42753.1"/>
    </source>
</evidence>
<sequence>TPEDMLREHKLDSSGSDSDDEPEAKTPTRGTKRSCESASDTPPKKMGKMDTALAVKSIMRESGQLEIQELLTHAKVEELKLRLSDALQEKAGAATKELFRLAAFTRGSYYPEDGNLVDYRFKPNDRIIIELRETAELVDRLCTGRGSAKGGLTMKEIVNLHAKRAMTLAWGILATMATATFSPLTEPLDTWTEVVRDTRQYLWHARRVLGPEFHSLMRLRSWLTDAEGPRISEESLADRMRSLREKIFPTGDAELQDNESYEIFGLADIDEDDFEAWEQNTKSARSTRASSPSMLLPERRQFGHPDIRNDPKFTTLEKWAEEQRAPSHNPLLDQMVQTLVADEERTRASASSYFNL</sequence>
<gene>
    <name evidence="2" type="ORF">GSOID_T00026477001</name>
</gene>
<accession>E4Z4X5</accession>
<name>E4Z4X5_OIKDI</name>
<feature type="non-terminal residue" evidence="2">
    <location>
        <position position="1"/>
    </location>
</feature>